<feature type="transmembrane region" description="Helical" evidence="1">
    <location>
        <begin position="88"/>
        <end position="111"/>
    </location>
</feature>
<proteinExistence type="predicted"/>
<dbReference type="STRING" id="28092.WM40_03860"/>
<feature type="transmembrane region" description="Helical" evidence="1">
    <location>
        <begin position="6"/>
        <end position="24"/>
    </location>
</feature>
<feature type="transmembrane region" description="Helical" evidence="1">
    <location>
        <begin position="59"/>
        <end position="81"/>
    </location>
</feature>
<evidence type="ECO:0000256" key="1">
    <source>
        <dbReference type="SAM" id="Phobius"/>
    </source>
</evidence>
<accession>A0A0F5K4Y4</accession>
<keyword evidence="3" id="KW-1185">Reference proteome</keyword>
<reference evidence="2 3" key="1">
    <citation type="submission" date="2015-03" db="EMBL/GenBank/DDBJ databases">
        <title>Draft Genome Sequence of Burkholderia andropogonis type strain ICMP2807, isolated from Sorghum bicolor.</title>
        <authorList>
            <person name="Lopes-Santos L."/>
            <person name="Castro D.B."/>
            <person name="Ottoboni L.M."/>
            <person name="Park D."/>
            <person name="Weirc B.S."/>
            <person name="Destefano S.A."/>
        </authorList>
    </citation>
    <scope>NUCLEOTIDE SEQUENCE [LARGE SCALE GENOMIC DNA]</scope>
    <source>
        <strain evidence="2 3">ICMP2807</strain>
    </source>
</reference>
<gene>
    <name evidence="2" type="ORF">WM40_03860</name>
</gene>
<comment type="caution">
    <text evidence="2">The sequence shown here is derived from an EMBL/GenBank/DDBJ whole genome shotgun (WGS) entry which is preliminary data.</text>
</comment>
<dbReference type="PANTHER" id="PTHR37309:SF1">
    <property type="entry name" value="SLR0284 PROTEIN"/>
    <property type="match status" value="1"/>
</dbReference>
<keyword evidence="1" id="KW-0812">Transmembrane</keyword>
<evidence type="ECO:0000313" key="3">
    <source>
        <dbReference type="Proteomes" id="UP000033618"/>
    </source>
</evidence>
<dbReference type="InterPro" id="IPR007165">
    <property type="entry name" value="Phage_holin_4_2"/>
</dbReference>
<protein>
    <submittedName>
        <fullName evidence="2">Membrane protein</fullName>
    </submittedName>
</protein>
<dbReference type="OrthoDB" id="9797048at2"/>
<keyword evidence="1" id="KW-0472">Membrane</keyword>
<evidence type="ECO:0000313" key="2">
    <source>
        <dbReference type="EMBL" id="KKB64587.1"/>
    </source>
</evidence>
<feature type="transmembrane region" description="Helical" evidence="1">
    <location>
        <begin position="31"/>
        <end position="53"/>
    </location>
</feature>
<sequence>MDWLLAWLINAVSLLILPYVIPSIKIRGFGTALVVALVLGLINILLRPILVLLTLPVTLITLGLFILVINALLFQFAAWLLKGFEVSGFWSAFFGSLLYSIISWLLSALVLGHGLSWGVSNGASGSGFV</sequence>
<dbReference type="PATRIC" id="fig|28092.6.peg.917"/>
<dbReference type="PANTHER" id="PTHR37309">
    <property type="entry name" value="SLR0284 PROTEIN"/>
    <property type="match status" value="1"/>
</dbReference>
<dbReference type="Pfam" id="PF04020">
    <property type="entry name" value="Phage_holin_4_2"/>
    <property type="match status" value="1"/>
</dbReference>
<dbReference type="RefSeq" id="WP_024903413.1">
    <property type="nucleotide sequence ID" value="NZ_CADFGU010000005.1"/>
</dbReference>
<name>A0A0F5K4Y4_9BURK</name>
<dbReference type="AlphaFoldDB" id="A0A0F5K4Y4"/>
<keyword evidence="1" id="KW-1133">Transmembrane helix</keyword>
<dbReference type="EMBL" id="LAQU01000003">
    <property type="protein sequence ID" value="KKB64587.1"/>
    <property type="molecule type" value="Genomic_DNA"/>
</dbReference>
<organism evidence="2 3">
    <name type="scientific">Robbsia andropogonis</name>
    <dbReference type="NCBI Taxonomy" id="28092"/>
    <lineage>
        <taxon>Bacteria</taxon>
        <taxon>Pseudomonadati</taxon>
        <taxon>Pseudomonadota</taxon>
        <taxon>Betaproteobacteria</taxon>
        <taxon>Burkholderiales</taxon>
        <taxon>Burkholderiaceae</taxon>
        <taxon>Robbsia</taxon>
    </lineage>
</organism>
<dbReference type="Proteomes" id="UP000033618">
    <property type="component" value="Unassembled WGS sequence"/>
</dbReference>